<gene>
    <name evidence="10" type="ORF">HERILL_LOCUS8961</name>
</gene>
<dbReference type="InterPro" id="IPR010294">
    <property type="entry name" value="ADAMTS_spacer1"/>
</dbReference>
<evidence type="ECO:0000256" key="2">
    <source>
        <dbReference type="ARBA" id="ARBA00022525"/>
    </source>
</evidence>
<keyword evidence="4" id="KW-0677">Repeat</keyword>
<dbReference type="SUPFAM" id="SSF82895">
    <property type="entry name" value="TSP-1 type 1 repeat"/>
    <property type="match status" value="5"/>
</dbReference>
<feature type="disulfide bond" evidence="6">
    <location>
        <begin position="261"/>
        <end position="278"/>
    </location>
</feature>
<dbReference type="GO" id="GO:0030198">
    <property type="term" value="P:extracellular matrix organization"/>
    <property type="evidence" value="ECO:0007669"/>
    <property type="project" value="InterPro"/>
</dbReference>
<feature type="disulfide bond" evidence="6">
    <location>
        <begin position="246"/>
        <end position="288"/>
    </location>
</feature>
<dbReference type="FunCoup" id="A0A7R8UUF3">
    <property type="interactions" value="42"/>
</dbReference>
<protein>
    <recommendedName>
        <fullName evidence="9">PLAC domain-containing protein</fullName>
    </recommendedName>
</protein>
<feature type="domain" description="PLAC" evidence="9">
    <location>
        <begin position="927"/>
        <end position="964"/>
    </location>
</feature>
<dbReference type="Pfam" id="PF05986">
    <property type="entry name" value="ADAMTS_spacer1"/>
    <property type="match status" value="1"/>
</dbReference>
<dbReference type="InterPro" id="IPR036383">
    <property type="entry name" value="TSP1_rpt_sf"/>
</dbReference>
<evidence type="ECO:0000313" key="10">
    <source>
        <dbReference type="EMBL" id="CAD7086168.1"/>
    </source>
</evidence>
<dbReference type="Pfam" id="PF08686">
    <property type="entry name" value="PLAC"/>
    <property type="match status" value="1"/>
</dbReference>
<dbReference type="InterPro" id="IPR000884">
    <property type="entry name" value="TSP1_rpt"/>
</dbReference>
<dbReference type="InterPro" id="IPR050439">
    <property type="entry name" value="ADAMTS_ADAMTS-like"/>
</dbReference>
<evidence type="ECO:0000256" key="3">
    <source>
        <dbReference type="ARBA" id="ARBA00022729"/>
    </source>
</evidence>
<feature type="compositionally biased region" description="Low complexity" evidence="7">
    <location>
        <begin position="64"/>
        <end position="83"/>
    </location>
</feature>
<evidence type="ECO:0000256" key="7">
    <source>
        <dbReference type="SAM" id="MobiDB-lite"/>
    </source>
</evidence>
<dbReference type="EMBL" id="LR899011">
    <property type="protein sequence ID" value="CAD7086168.1"/>
    <property type="molecule type" value="Genomic_DNA"/>
</dbReference>
<dbReference type="Pfam" id="PF19030">
    <property type="entry name" value="TSP1_ADAMTS"/>
    <property type="match status" value="5"/>
</dbReference>
<evidence type="ECO:0000256" key="6">
    <source>
        <dbReference type="PIRSR" id="PIRSR613273-3"/>
    </source>
</evidence>
<dbReference type="Proteomes" id="UP000594454">
    <property type="component" value="Chromosome 3"/>
</dbReference>
<dbReference type="Gene3D" id="2.20.100.10">
    <property type="entry name" value="Thrombospondin type-1 (TSP1) repeat"/>
    <property type="match status" value="4"/>
</dbReference>
<feature type="chain" id="PRO_5031160842" description="PLAC domain-containing protein" evidence="8">
    <location>
        <begin position="23"/>
        <end position="968"/>
    </location>
</feature>
<feature type="region of interest" description="Disordered" evidence="7">
    <location>
        <begin position="61"/>
        <end position="87"/>
    </location>
</feature>
<dbReference type="OrthoDB" id="5781878at2759"/>
<proteinExistence type="predicted"/>
<dbReference type="Pfam" id="PF00090">
    <property type="entry name" value="TSP_1"/>
    <property type="match status" value="1"/>
</dbReference>
<keyword evidence="5 6" id="KW-1015">Disulfide bond</keyword>
<dbReference type="PANTHER" id="PTHR13723">
    <property type="entry name" value="ADAMTS A DISINTEGRIN AND METALLOPROTEASE WITH THROMBOSPONDIN MOTIFS PROTEASE"/>
    <property type="match status" value="1"/>
</dbReference>
<feature type="signal peptide" evidence="8">
    <location>
        <begin position="1"/>
        <end position="22"/>
    </location>
</feature>
<dbReference type="GO" id="GO:0031012">
    <property type="term" value="C:extracellular matrix"/>
    <property type="evidence" value="ECO:0007669"/>
    <property type="project" value="TreeGrafter"/>
</dbReference>
<keyword evidence="3 8" id="KW-0732">Signal</keyword>
<dbReference type="SMART" id="SM00209">
    <property type="entry name" value="TSP1"/>
    <property type="match status" value="5"/>
</dbReference>
<evidence type="ECO:0000256" key="5">
    <source>
        <dbReference type="ARBA" id="ARBA00023157"/>
    </source>
</evidence>
<evidence type="ECO:0000256" key="8">
    <source>
        <dbReference type="SAM" id="SignalP"/>
    </source>
</evidence>
<evidence type="ECO:0000313" key="11">
    <source>
        <dbReference type="Proteomes" id="UP000594454"/>
    </source>
</evidence>
<sequence>MRLIRLAASAILVLGLVTSASSELSTKEKIRIHREWLEKKAGYKFQNSTPKKTFFWRTIKPKNETNTNSTNNTTVTSSSTNHTLPLERPLQSANVIHDILNKSTPSNHSTQPNRNQPLSNDVYPELDTQTIPTTATIDVTSPDVGYKTNKVVTEAAPTTPFIQSVTKTKPTITSTTKDIAQTRTTINPVVEANRTDMHDAETASPVVATTAITDTIKANLTMTKPIKRPRIRKFPHWGPWSKWSECSRSCGTGVMFQQRKCIGRRASNPTKRVISRGCAGLFRRYRLCNEQECPVQVDFRQQQCTAYDEHLFQGKRYIWEPYIKDDAECELNCKPVGLNYFATLNSTVIDGTPCSRPAEYYRKNYRGRAVCVDGICKAIHASGVITGSFANSGTVPCGGLICRPISGIFTKDPLPSGYVHVATIPAGASNISITELRNSINYLVLKSSDQKFVINGDYSVSSSGVYEAGGAIFEYQRIDGLKPKKNGEKVEGVTEWITCTGPTMEAVHLMVLGQDPNPGIKYEYLLPLYSNSESDEDFLDSTISGEADYTVGSSEDGHIALKSGDMYPDLTSNRPVERRKRRFMWKVVGFSPCSKSCSGGTQTPIIRCVREAPTRYFSPRRCAHSEKPVLNENILRCNTQPCPAYWRLEDWGDCNCAESEGYRQREVRCVQELAAGIVIQVNNAACMEEEPQTKKRCDCPKVGVRRRGHRQRLHEARASEYLVTNSSAQRRYSPYESDKGGVWLMSDWNQHCSVECGSGLEYRSIFCDRSPPNTDRCDLRTTPDTTRVCENEKNCGSGEWFTSPWSQCNGDCFNLTRTREVICIRSQLIVDDEECEPEEKPIALKNCTSDEVEYCKPRWHYSEWTECTKTCDGGTQRRSVKCLELDLRENTLKESKKCRYAEREPIYRGCNTHKCEDPRVDLIQNDIQPTCVDEFSNCHRVANSPLCSYDYYRKTCCYSCSTTDLDSL</sequence>
<evidence type="ECO:0000259" key="9">
    <source>
        <dbReference type="PROSITE" id="PS50900"/>
    </source>
</evidence>
<keyword evidence="2" id="KW-0964">Secreted</keyword>
<dbReference type="PROSITE" id="PS50092">
    <property type="entry name" value="TSP1"/>
    <property type="match status" value="5"/>
</dbReference>
<name>A0A7R8UUF3_HERIL</name>
<dbReference type="InterPro" id="IPR010909">
    <property type="entry name" value="PLAC"/>
</dbReference>
<feature type="compositionally biased region" description="Polar residues" evidence="7">
    <location>
        <begin position="101"/>
        <end position="119"/>
    </location>
</feature>
<dbReference type="OMA" id="SQRRCMH"/>
<reference evidence="10 11" key="1">
    <citation type="submission" date="2020-11" db="EMBL/GenBank/DDBJ databases">
        <authorList>
            <person name="Wallbank WR R."/>
            <person name="Pardo Diaz C."/>
            <person name="Kozak K."/>
            <person name="Martin S."/>
            <person name="Jiggins C."/>
            <person name="Moest M."/>
            <person name="Warren A I."/>
            <person name="Generalovic N T."/>
            <person name="Byers J.R.P. K."/>
            <person name="Montejo-Kovacevich G."/>
            <person name="Yen C E."/>
        </authorList>
    </citation>
    <scope>NUCLEOTIDE SEQUENCE [LARGE SCALE GENOMIC DNA]</scope>
</reference>
<dbReference type="PANTHER" id="PTHR13723:SF316">
    <property type="entry name" value="LONELY HEART, ISOFORM A"/>
    <property type="match status" value="1"/>
</dbReference>
<dbReference type="PROSITE" id="PS50900">
    <property type="entry name" value="PLAC"/>
    <property type="match status" value="1"/>
</dbReference>
<dbReference type="InterPro" id="IPR013273">
    <property type="entry name" value="ADAMTS/ADAMTS-like"/>
</dbReference>
<feature type="region of interest" description="Disordered" evidence="7">
    <location>
        <begin position="101"/>
        <end position="121"/>
    </location>
</feature>
<dbReference type="GO" id="GO:0005576">
    <property type="term" value="C:extracellular region"/>
    <property type="evidence" value="ECO:0007669"/>
    <property type="project" value="UniProtKB-SubCell"/>
</dbReference>
<evidence type="ECO:0000256" key="4">
    <source>
        <dbReference type="ARBA" id="ARBA00022737"/>
    </source>
</evidence>
<feature type="disulfide bond" evidence="6">
    <location>
        <begin position="250"/>
        <end position="293"/>
    </location>
</feature>
<evidence type="ECO:0000256" key="1">
    <source>
        <dbReference type="ARBA" id="ARBA00004613"/>
    </source>
</evidence>
<dbReference type="PRINTS" id="PR01857">
    <property type="entry name" value="ADAMTSFAMILY"/>
</dbReference>
<dbReference type="AlphaFoldDB" id="A0A7R8UUF3"/>
<dbReference type="InParanoid" id="A0A7R8UUF3"/>
<comment type="subcellular location">
    <subcellularLocation>
        <location evidence="1">Secreted</location>
    </subcellularLocation>
</comment>
<dbReference type="Gene3D" id="2.60.120.830">
    <property type="match status" value="1"/>
</dbReference>
<keyword evidence="11" id="KW-1185">Reference proteome</keyword>
<accession>A0A7R8UUF3</accession>
<organism evidence="10 11">
    <name type="scientific">Hermetia illucens</name>
    <name type="common">Black soldier fly</name>
    <dbReference type="NCBI Taxonomy" id="343691"/>
    <lineage>
        <taxon>Eukaryota</taxon>
        <taxon>Metazoa</taxon>
        <taxon>Ecdysozoa</taxon>
        <taxon>Arthropoda</taxon>
        <taxon>Hexapoda</taxon>
        <taxon>Insecta</taxon>
        <taxon>Pterygota</taxon>
        <taxon>Neoptera</taxon>
        <taxon>Endopterygota</taxon>
        <taxon>Diptera</taxon>
        <taxon>Brachycera</taxon>
        <taxon>Stratiomyomorpha</taxon>
        <taxon>Stratiomyidae</taxon>
        <taxon>Hermetiinae</taxon>
        <taxon>Hermetia</taxon>
    </lineage>
</organism>